<dbReference type="EMBL" id="CYSE01000002">
    <property type="protein sequence ID" value="CUH76339.1"/>
    <property type="molecule type" value="Genomic_DNA"/>
</dbReference>
<dbReference type="InterPro" id="IPR036663">
    <property type="entry name" value="Fumarylacetoacetase_C_sf"/>
</dbReference>
<sequence>MTPDNIHQAARDLVEAERAGQQIGPLSLAYPQMDRADAYAIQAAVTTAKLVDRRRILGWQIGLMPGRGQSALGGDTPSRGVLFDDMLFETGGVVPEGRVGSPCVTAEIAFVMKAPLKATPSGGITREEVVDAIDYICPALRLLDPRIRQTDPETGQRRTPCDIIADNAGTAGIVLGETHRSPRLIDLRWVGAIVARDGEVEETGLGASVLNDPVAGMVWLAERMAQNGHRIDAGQVVLSGSLVRPVGGPRGSIIEADFGALGDVAITFA</sequence>
<reference evidence="1 2" key="1">
    <citation type="submission" date="2015-09" db="EMBL/GenBank/DDBJ databases">
        <authorList>
            <consortium name="Swine Surveillance"/>
        </authorList>
    </citation>
    <scope>NUCLEOTIDE SEQUENCE [LARGE SCALE GENOMIC DNA]</scope>
    <source>
        <strain evidence="1 2">CECT 7648</strain>
    </source>
</reference>
<dbReference type="PANTHER" id="PTHR30143">
    <property type="entry name" value="ACID HYDRATASE"/>
    <property type="match status" value="1"/>
</dbReference>
<dbReference type="GO" id="GO:0008684">
    <property type="term" value="F:2-oxopent-4-enoate hydratase activity"/>
    <property type="evidence" value="ECO:0007669"/>
    <property type="project" value="UniProtKB-EC"/>
</dbReference>
<dbReference type="Gene3D" id="3.90.850.10">
    <property type="entry name" value="Fumarylacetoacetase-like, C-terminal domain"/>
    <property type="match status" value="1"/>
</dbReference>
<keyword evidence="1" id="KW-0456">Lyase</keyword>
<proteinExistence type="predicted"/>
<dbReference type="Proteomes" id="UP000054935">
    <property type="component" value="Unassembled WGS sequence"/>
</dbReference>
<dbReference type="AlphaFoldDB" id="A0A0P1GQD2"/>
<dbReference type="PANTHER" id="PTHR30143:SF0">
    <property type="entry name" value="2-KETO-4-PENTENOATE HYDRATASE"/>
    <property type="match status" value="1"/>
</dbReference>
<dbReference type="EC" id="4.2.1.80" evidence="1"/>
<organism evidence="1 2">
    <name type="scientific">Tropicibacter naphthalenivorans</name>
    <dbReference type="NCBI Taxonomy" id="441103"/>
    <lineage>
        <taxon>Bacteria</taxon>
        <taxon>Pseudomonadati</taxon>
        <taxon>Pseudomonadota</taxon>
        <taxon>Alphaproteobacteria</taxon>
        <taxon>Rhodobacterales</taxon>
        <taxon>Roseobacteraceae</taxon>
        <taxon>Tropicibacter</taxon>
    </lineage>
</organism>
<dbReference type="InterPro" id="IPR050772">
    <property type="entry name" value="Hydratase-Decarb/MhpD_sf"/>
</dbReference>
<dbReference type="STRING" id="441103.TRN7648_00885"/>
<protein>
    <submittedName>
        <fullName evidence="1">2-keto-4-pentenoate hydratase</fullName>
        <ecNumber evidence="1">4.2.1.80</ecNumber>
    </submittedName>
</protein>
<name>A0A0P1GQD2_9RHOB</name>
<dbReference type="RefSeq" id="WP_058246442.1">
    <property type="nucleotide sequence ID" value="NZ_CYSE01000002.1"/>
</dbReference>
<evidence type="ECO:0000313" key="1">
    <source>
        <dbReference type="EMBL" id="CUH76339.1"/>
    </source>
</evidence>
<keyword evidence="2" id="KW-1185">Reference proteome</keyword>
<dbReference type="GO" id="GO:0005737">
    <property type="term" value="C:cytoplasm"/>
    <property type="evidence" value="ECO:0007669"/>
    <property type="project" value="TreeGrafter"/>
</dbReference>
<dbReference type="OrthoDB" id="9792137at2"/>
<dbReference type="SUPFAM" id="SSF56529">
    <property type="entry name" value="FAH"/>
    <property type="match status" value="1"/>
</dbReference>
<evidence type="ECO:0000313" key="2">
    <source>
        <dbReference type="Proteomes" id="UP000054935"/>
    </source>
</evidence>
<accession>A0A0P1GQD2</accession>
<gene>
    <name evidence="1" type="primary">mhpD</name>
    <name evidence="1" type="ORF">TRN7648_00885</name>
</gene>